<dbReference type="EMBL" id="CP145893">
    <property type="protein sequence ID" value="WWP24069.1"/>
    <property type="molecule type" value="Genomic_DNA"/>
</dbReference>
<sequence length="141" mass="15986">MDANWPIAIILCLLIVLSLISLVILKKVELRMYFIDTALITVCLAFCAVAYFTAFEAFFIGIIVYVFRLTNSDNIIKFVFLFSGLIIGYFTGNDFYTNTSILILAIFIIIRLVESIVEISLYTPNSEPITELDMQSKKSDD</sequence>
<feature type="transmembrane region" description="Helical" evidence="1">
    <location>
        <begin position="101"/>
        <end position="122"/>
    </location>
</feature>
<organism evidence="2 3">
    <name type="scientific">Paenibacillus amylolyticus</name>
    <dbReference type="NCBI Taxonomy" id="1451"/>
    <lineage>
        <taxon>Bacteria</taxon>
        <taxon>Bacillati</taxon>
        <taxon>Bacillota</taxon>
        <taxon>Bacilli</taxon>
        <taxon>Bacillales</taxon>
        <taxon>Paenibacillaceae</taxon>
        <taxon>Paenibacillus</taxon>
    </lineage>
</organism>
<protein>
    <recommendedName>
        <fullName evidence="4">DUF4956 domain-containing protein</fullName>
    </recommendedName>
</protein>
<geneLocation type="plasmid" evidence="2 3">
    <name>pY5S7-1</name>
</geneLocation>
<keyword evidence="1" id="KW-1133">Transmembrane helix</keyword>
<dbReference type="Proteomes" id="UP001364764">
    <property type="component" value="Plasmid pY5S7-1"/>
</dbReference>
<proteinExistence type="predicted"/>
<reference evidence="2 3" key="1">
    <citation type="submission" date="2024-02" db="EMBL/GenBank/DDBJ databases">
        <title>Complete sequences of two Paenibacillus sp. strains and one Lysinibacillus strain isolated from the environment on STAA medium highlight biotechnological potential.</title>
        <authorList>
            <person name="Attere S.A."/>
            <person name="Piche L.C."/>
            <person name="Intertaglia L."/>
            <person name="Lami R."/>
            <person name="Charette S.J."/>
            <person name="Vincent A.T."/>
        </authorList>
    </citation>
    <scope>NUCLEOTIDE SEQUENCE [LARGE SCALE GENOMIC DNA]</scope>
    <source>
        <strain evidence="2 3">Y5S-7</strain>
        <plasmid evidence="2 3">pY5S7-1</plasmid>
    </source>
</reference>
<dbReference type="AlphaFoldDB" id="A0ABD8B2M6"/>
<name>A0ABD8B2M6_PAEAM</name>
<accession>A0ABD8B2M6</accession>
<gene>
    <name evidence="2" type="ORF">V6668_30950</name>
</gene>
<feature type="transmembrane region" description="Helical" evidence="1">
    <location>
        <begin position="74"/>
        <end position="92"/>
    </location>
</feature>
<dbReference type="RefSeq" id="WP_100528098.1">
    <property type="nucleotide sequence ID" value="NZ_CP145893.1"/>
</dbReference>
<evidence type="ECO:0000313" key="3">
    <source>
        <dbReference type="Proteomes" id="UP001364764"/>
    </source>
</evidence>
<keyword evidence="1" id="KW-0472">Membrane</keyword>
<keyword evidence="2" id="KW-0614">Plasmid</keyword>
<feature type="transmembrane region" description="Helical" evidence="1">
    <location>
        <begin position="37"/>
        <end position="68"/>
    </location>
</feature>
<feature type="transmembrane region" description="Helical" evidence="1">
    <location>
        <begin position="6"/>
        <end position="25"/>
    </location>
</feature>
<evidence type="ECO:0008006" key="4">
    <source>
        <dbReference type="Google" id="ProtNLM"/>
    </source>
</evidence>
<keyword evidence="1" id="KW-0812">Transmembrane</keyword>
<evidence type="ECO:0000256" key="1">
    <source>
        <dbReference type="SAM" id="Phobius"/>
    </source>
</evidence>
<evidence type="ECO:0000313" key="2">
    <source>
        <dbReference type="EMBL" id="WWP24069.1"/>
    </source>
</evidence>
<dbReference type="GeneID" id="93479989"/>